<dbReference type="PANTHER" id="PTHR38133:SF1">
    <property type="entry name" value="SLR1429 PROTEIN"/>
    <property type="match status" value="1"/>
</dbReference>
<feature type="domain" description="SWIM-type" evidence="3">
    <location>
        <begin position="135"/>
        <end position="169"/>
    </location>
</feature>
<keyword evidence="1" id="KW-0862">Zinc</keyword>
<feature type="region of interest" description="Disordered" evidence="2">
    <location>
        <begin position="195"/>
        <end position="220"/>
    </location>
</feature>
<dbReference type="AlphaFoldDB" id="A0A7C4KYP1"/>
<keyword evidence="1" id="KW-0863">Zinc-finger</keyword>
<proteinExistence type="predicted"/>
<evidence type="ECO:0000259" key="3">
    <source>
        <dbReference type="PROSITE" id="PS50966"/>
    </source>
</evidence>
<keyword evidence="1" id="KW-0479">Metal-binding</keyword>
<dbReference type="InterPro" id="IPR007527">
    <property type="entry name" value="Znf_SWIM"/>
</dbReference>
<evidence type="ECO:0000256" key="1">
    <source>
        <dbReference type="PROSITE-ProRule" id="PRU00325"/>
    </source>
</evidence>
<dbReference type="Pfam" id="PF04434">
    <property type="entry name" value="SWIM"/>
    <property type="match status" value="1"/>
</dbReference>
<comment type="caution">
    <text evidence="4">The sequence shown here is derived from an EMBL/GenBank/DDBJ whole genome shotgun (WGS) entry which is preliminary data.</text>
</comment>
<reference evidence="4" key="1">
    <citation type="journal article" date="2020" name="mSystems">
        <title>Genome- and Community-Level Interaction Insights into Carbon Utilization and Element Cycling Functions of Hydrothermarchaeota in Hydrothermal Sediment.</title>
        <authorList>
            <person name="Zhou Z."/>
            <person name="Liu Y."/>
            <person name="Xu W."/>
            <person name="Pan J."/>
            <person name="Luo Z.H."/>
            <person name="Li M."/>
        </authorList>
    </citation>
    <scope>NUCLEOTIDE SEQUENCE [LARGE SCALE GENOMIC DNA]</scope>
    <source>
        <strain evidence="4">SpSt-556</strain>
    </source>
</reference>
<dbReference type="EMBL" id="DSXR01000040">
    <property type="protein sequence ID" value="HGS86577.1"/>
    <property type="molecule type" value="Genomic_DNA"/>
</dbReference>
<name>A0A7C4KYP1_9CHLR</name>
<dbReference type="PANTHER" id="PTHR38133">
    <property type="entry name" value="SLR1429 PROTEIN"/>
    <property type="match status" value="1"/>
</dbReference>
<accession>A0A7C4KYP1</accession>
<sequence>MDDEMEGWGWGTRPRKVRGGIRAHSSKGTFGKNWWARRWIAAMENLVSAPRLARGKYYARQGQVISIDEDKEGITALVQGSRPKPYRVTIRLTHLTNAQWSKVLNVLADQAIFAAQLLAGEMPANIEEAFASAGVSLFPQTHHDLITTCSCPDKANPCKHIAAVHYILGERFDEDPFLLFRMRGRSQEQILTSLRARRSNGEPPPLQVSEQPPARPKEELSPLEEQIEHFWQIGEKIREFSVQVRAPQIPQPLLKRLGEPDFISDLTLQSQLEDVYNAITQFALLMAYGDAALPPAEED</sequence>
<organism evidence="4">
    <name type="scientific">Bellilinea caldifistulae</name>
    <dbReference type="NCBI Taxonomy" id="360411"/>
    <lineage>
        <taxon>Bacteria</taxon>
        <taxon>Bacillati</taxon>
        <taxon>Chloroflexota</taxon>
        <taxon>Anaerolineae</taxon>
        <taxon>Anaerolineales</taxon>
        <taxon>Anaerolineaceae</taxon>
        <taxon>Bellilinea</taxon>
    </lineage>
</organism>
<evidence type="ECO:0000313" key="4">
    <source>
        <dbReference type="EMBL" id="HGS86577.1"/>
    </source>
</evidence>
<dbReference type="PROSITE" id="PS50966">
    <property type="entry name" value="ZF_SWIM"/>
    <property type="match status" value="1"/>
</dbReference>
<dbReference type="GO" id="GO:0008270">
    <property type="term" value="F:zinc ion binding"/>
    <property type="evidence" value="ECO:0007669"/>
    <property type="project" value="UniProtKB-KW"/>
</dbReference>
<evidence type="ECO:0000256" key="2">
    <source>
        <dbReference type="SAM" id="MobiDB-lite"/>
    </source>
</evidence>
<protein>
    <recommendedName>
        <fullName evidence="3">SWIM-type domain-containing protein</fullName>
    </recommendedName>
</protein>
<gene>
    <name evidence="4" type="ORF">ENT17_03060</name>
</gene>